<evidence type="ECO:0000256" key="2">
    <source>
        <dbReference type="ARBA" id="ARBA00022448"/>
    </source>
</evidence>
<feature type="transmembrane region" description="Helical" evidence="8">
    <location>
        <begin position="456"/>
        <end position="477"/>
    </location>
</feature>
<dbReference type="Gene3D" id="1.20.1250.20">
    <property type="entry name" value="MFS general substrate transporter like domains"/>
    <property type="match status" value="1"/>
</dbReference>
<feature type="transmembrane region" description="Helical" evidence="8">
    <location>
        <begin position="380"/>
        <end position="403"/>
    </location>
</feature>
<feature type="transmembrane region" description="Helical" evidence="8">
    <location>
        <begin position="32"/>
        <end position="58"/>
    </location>
</feature>
<dbReference type="CDD" id="cd17321">
    <property type="entry name" value="MFS_MMR_MDR_like"/>
    <property type="match status" value="1"/>
</dbReference>
<sequence>MVPESAMRSPPQASRPSSREAKPLSHAVNKTAILAIILTSYVMLVLDTSIVLTGLPSIHRELGFSDPELAWVQSAYTLTFGGFLLLGARAGDILGRKRMLTIGLALFTASSLAIGLAETPAWMIGARAAQGIGGAILAPATLALLQTTFAEGTERTRAVSYYSAVAGIAASVGLVLGGVLAEWLSWRVGFFINLPIGLGMILAAIRFVPETGRQSGRLDIAGGLTSTIGMVALVYSLIRSASHGWHDSLTIGLIAASLLLLVVFVAIERRARQPIMPLRLFASRERVGAYSARILFLGGMIGFFFFTTQFLQSVLGYSAAATGLAFLPATLVNFASAMAVPQLTKRFGNARLLATGFVLTLIGMTWLSRVSADADYLCDIALPMILIGWGQGFVLSPLTASGISGVSGADAGAASGVVNVAHQLGSSLGLAILVAITAFGTSGLEGIQLLAHRVTMALTGSAAMMALALVLVLALIVRQRRPASIIVPVADESVDVA</sequence>
<feature type="transmembrane region" description="Helical" evidence="8">
    <location>
        <begin position="70"/>
        <end position="88"/>
    </location>
</feature>
<reference evidence="10 11" key="1">
    <citation type="submission" date="2019-12" db="EMBL/GenBank/DDBJ databases">
        <title>Rhizobium genotypes associated with high levels of biological nitrogen fixation by grain legumes in a temperate-maritime cropping system.</title>
        <authorList>
            <person name="Maluk M."/>
            <person name="Francesc Ferrando Molina F."/>
            <person name="Lopez Del Egido L."/>
            <person name="Lafos M."/>
            <person name="Langarica-Fuentes A."/>
            <person name="Gebre Yohannes G."/>
            <person name="Young M.W."/>
            <person name="Martin P."/>
            <person name="Gantlett R."/>
            <person name="Kenicer G."/>
            <person name="Hawes C."/>
            <person name="Begg G.S."/>
            <person name="Quilliam R.S."/>
            <person name="Squire G.R."/>
            <person name="Poole P.S."/>
            <person name="Young P.W."/>
            <person name="Iannetta P.M."/>
            <person name="James E.K."/>
        </authorList>
    </citation>
    <scope>NUCLEOTIDE SEQUENCE [LARGE SCALE GENOMIC DNA]</scope>
    <source>
        <strain evidence="10 11">JHI54</strain>
    </source>
</reference>
<dbReference type="PANTHER" id="PTHR42718">
    <property type="entry name" value="MAJOR FACILITATOR SUPERFAMILY MULTIDRUG TRANSPORTER MFSC"/>
    <property type="match status" value="1"/>
</dbReference>
<evidence type="ECO:0000313" key="11">
    <source>
        <dbReference type="Proteomes" id="UP000471705"/>
    </source>
</evidence>
<evidence type="ECO:0000256" key="5">
    <source>
        <dbReference type="ARBA" id="ARBA00022989"/>
    </source>
</evidence>
<evidence type="ECO:0000256" key="4">
    <source>
        <dbReference type="ARBA" id="ARBA00022692"/>
    </source>
</evidence>
<dbReference type="GO" id="GO:0022857">
    <property type="term" value="F:transmembrane transporter activity"/>
    <property type="evidence" value="ECO:0007669"/>
    <property type="project" value="InterPro"/>
</dbReference>
<accession>A0A7K3VK50</accession>
<dbReference type="Gene3D" id="1.20.1720.10">
    <property type="entry name" value="Multidrug resistance protein D"/>
    <property type="match status" value="1"/>
</dbReference>
<evidence type="ECO:0000256" key="1">
    <source>
        <dbReference type="ARBA" id="ARBA00004651"/>
    </source>
</evidence>
<evidence type="ECO:0000259" key="9">
    <source>
        <dbReference type="PROSITE" id="PS50850"/>
    </source>
</evidence>
<evidence type="ECO:0000256" key="8">
    <source>
        <dbReference type="SAM" id="Phobius"/>
    </source>
</evidence>
<feature type="transmembrane region" description="Helical" evidence="8">
    <location>
        <begin position="161"/>
        <end position="184"/>
    </location>
</feature>
<dbReference type="InterPro" id="IPR020846">
    <property type="entry name" value="MFS_dom"/>
</dbReference>
<dbReference type="Pfam" id="PF07690">
    <property type="entry name" value="MFS_1"/>
    <property type="match status" value="1"/>
</dbReference>
<feature type="compositionally biased region" description="Low complexity" evidence="7">
    <location>
        <begin position="1"/>
        <end position="16"/>
    </location>
</feature>
<feature type="transmembrane region" description="Helical" evidence="8">
    <location>
        <begin position="352"/>
        <end position="368"/>
    </location>
</feature>
<keyword evidence="5 8" id="KW-1133">Transmembrane helix</keyword>
<feature type="transmembrane region" description="Helical" evidence="8">
    <location>
        <begin position="220"/>
        <end position="238"/>
    </location>
</feature>
<feature type="transmembrane region" description="Helical" evidence="8">
    <location>
        <begin position="287"/>
        <end position="308"/>
    </location>
</feature>
<proteinExistence type="predicted"/>
<keyword evidence="4 8" id="KW-0812">Transmembrane</keyword>
<evidence type="ECO:0000256" key="3">
    <source>
        <dbReference type="ARBA" id="ARBA00022475"/>
    </source>
</evidence>
<feature type="transmembrane region" description="Helical" evidence="8">
    <location>
        <begin position="424"/>
        <end position="444"/>
    </location>
</feature>
<dbReference type="PANTHER" id="PTHR42718:SF46">
    <property type="entry name" value="BLR6921 PROTEIN"/>
    <property type="match status" value="1"/>
</dbReference>
<evidence type="ECO:0000256" key="7">
    <source>
        <dbReference type="SAM" id="MobiDB-lite"/>
    </source>
</evidence>
<keyword evidence="2" id="KW-0813">Transport</keyword>
<evidence type="ECO:0000313" key="10">
    <source>
        <dbReference type="EMBL" id="NEK17580.1"/>
    </source>
</evidence>
<dbReference type="Proteomes" id="UP000471705">
    <property type="component" value="Unassembled WGS sequence"/>
</dbReference>
<feature type="domain" description="Major facilitator superfamily (MFS) profile" evidence="9">
    <location>
        <begin position="33"/>
        <end position="480"/>
    </location>
</feature>
<dbReference type="SUPFAM" id="SSF103473">
    <property type="entry name" value="MFS general substrate transporter"/>
    <property type="match status" value="1"/>
</dbReference>
<comment type="caution">
    <text evidence="10">The sequence shown here is derived from an EMBL/GenBank/DDBJ whole genome shotgun (WGS) entry which is preliminary data.</text>
</comment>
<dbReference type="GO" id="GO:0005886">
    <property type="term" value="C:plasma membrane"/>
    <property type="evidence" value="ECO:0007669"/>
    <property type="project" value="UniProtKB-SubCell"/>
</dbReference>
<dbReference type="PROSITE" id="PS50850">
    <property type="entry name" value="MFS"/>
    <property type="match status" value="1"/>
</dbReference>
<name>A0A7K3VK50_RHILE</name>
<keyword evidence="6 8" id="KW-0472">Membrane</keyword>
<feature type="transmembrane region" description="Helical" evidence="8">
    <location>
        <begin position="314"/>
        <end position="340"/>
    </location>
</feature>
<dbReference type="EMBL" id="WUFV01000014">
    <property type="protein sequence ID" value="NEK17580.1"/>
    <property type="molecule type" value="Genomic_DNA"/>
</dbReference>
<feature type="transmembrane region" description="Helical" evidence="8">
    <location>
        <begin position="100"/>
        <end position="117"/>
    </location>
</feature>
<dbReference type="InterPro" id="IPR036259">
    <property type="entry name" value="MFS_trans_sf"/>
</dbReference>
<feature type="region of interest" description="Disordered" evidence="7">
    <location>
        <begin position="1"/>
        <end position="23"/>
    </location>
</feature>
<gene>
    <name evidence="10" type="ORF">GR257_22390</name>
</gene>
<feature type="transmembrane region" description="Helical" evidence="8">
    <location>
        <begin position="190"/>
        <end position="208"/>
    </location>
</feature>
<keyword evidence="3" id="KW-1003">Cell membrane</keyword>
<dbReference type="InterPro" id="IPR011701">
    <property type="entry name" value="MFS"/>
</dbReference>
<protein>
    <submittedName>
        <fullName evidence="10">MFS transporter</fullName>
    </submittedName>
</protein>
<organism evidence="10 11">
    <name type="scientific">Rhizobium leguminosarum</name>
    <dbReference type="NCBI Taxonomy" id="384"/>
    <lineage>
        <taxon>Bacteria</taxon>
        <taxon>Pseudomonadati</taxon>
        <taxon>Pseudomonadota</taxon>
        <taxon>Alphaproteobacteria</taxon>
        <taxon>Hyphomicrobiales</taxon>
        <taxon>Rhizobiaceae</taxon>
        <taxon>Rhizobium/Agrobacterium group</taxon>
        <taxon>Rhizobium</taxon>
    </lineage>
</organism>
<feature type="transmembrane region" description="Helical" evidence="8">
    <location>
        <begin position="250"/>
        <end position="267"/>
    </location>
</feature>
<evidence type="ECO:0000256" key="6">
    <source>
        <dbReference type="ARBA" id="ARBA00023136"/>
    </source>
</evidence>
<comment type="subcellular location">
    <subcellularLocation>
        <location evidence="1">Cell membrane</location>
        <topology evidence="1">Multi-pass membrane protein</topology>
    </subcellularLocation>
</comment>
<dbReference type="AlphaFoldDB" id="A0A7K3VK50"/>
<feature type="transmembrane region" description="Helical" evidence="8">
    <location>
        <begin position="129"/>
        <end position="149"/>
    </location>
</feature>